<protein>
    <submittedName>
        <fullName evidence="1">Uncharacterized protein</fullName>
    </submittedName>
</protein>
<name>A0AAW2EBR1_9HYME</name>
<accession>A0AAW2EBR1</accession>
<comment type="caution">
    <text evidence="1">The sequence shown here is derived from an EMBL/GenBank/DDBJ whole genome shotgun (WGS) entry which is preliminary data.</text>
</comment>
<organism evidence="1 2">
    <name type="scientific">Cardiocondyla obscurior</name>
    <dbReference type="NCBI Taxonomy" id="286306"/>
    <lineage>
        <taxon>Eukaryota</taxon>
        <taxon>Metazoa</taxon>
        <taxon>Ecdysozoa</taxon>
        <taxon>Arthropoda</taxon>
        <taxon>Hexapoda</taxon>
        <taxon>Insecta</taxon>
        <taxon>Pterygota</taxon>
        <taxon>Neoptera</taxon>
        <taxon>Endopterygota</taxon>
        <taxon>Hymenoptera</taxon>
        <taxon>Apocrita</taxon>
        <taxon>Aculeata</taxon>
        <taxon>Formicoidea</taxon>
        <taxon>Formicidae</taxon>
        <taxon>Myrmicinae</taxon>
        <taxon>Cardiocondyla</taxon>
    </lineage>
</organism>
<reference evidence="1 2" key="1">
    <citation type="submission" date="2023-03" db="EMBL/GenBank/DDBJ databases">
        <title>High recombination rates correlate with genetic variation in Cardiocondyla obscurior ants.</title>
        <authorList>
            <person name="Errbii M."/>
        </authorList>
    </citation>
    <scope>NUCLEOTIDE SEQUENCE [LARGE SCALE GENOMIC DNA]</scope>
    <source>
        <strain evidence="1">Alpha-2009</strain>
        <tissue evidence="1">Whole body</tissue>
    </source>
</reference>
<dbReference type="EMBL" id="JADYXP020000027">
    <property type="protein sequence ID" value="KAL0099716.1"/>
    <property type="molecule type" value="Genomic_DNA"/>
</dbReference>
<sequence length="188" mass="22086">MYIFALVSYFCRDDAWEPRRFVTFAVSVAFHVPKYIKTSVSICDKTTFVYFAQMNAKNGNGRGKRSQVGQRPDRRDDASLDRRALQALQALLLKTANVLLTRAKIRKFFPQNYDFSYFFKTSRLKSLEIQSEGRRRRPRRHIHDSLRQSSVRFDTVKPNFLPEYVTTLLIPLLGELVRRRNPLLLHVN</sequence>
<dbReference type="Proteomes" id="UP001430953">
    <property type="component" value="Unassembled WGS sequence"/>
</dbReference>
<keyword evidence="2" id="KW-1185">Reference proteome</keyword>
<gene>
    <name evidence="1" type="ORF">PUN28_019846</name>
</gene>
<dbReference type="AlphaFoldDB" id="A0AAW2EBR1"/>
<evidence type="ECO:0000313" key="2">
    <source>
        <dbReference type="Proteomes" id="UP001430953"/>
    </source>
</evidence>
<proteinExistence type="predicted"/>
<evidence type="ECO:0000313" key="1">
    <source>
        <dbReference type="EMBL" id="KAL0099716.1"/>
    </source>
</evidence>